<evidence type="ECO:0000256" key="6">
    <source>
        <dbReference type="SAM" id="MobiDB-lite"/>
    </source>
</evidence>
<keyword evidence="4" id="KW-0862">Zinc</keyword>
<proteinExistence type="predicted"/>
<evidence type="ECO:0000256" key="2">
    <source>
        <dbReference type="ARBA" id="ARBA00022723"/>
    </source>
</evidence>
<feature type="compositionally biased region" description="Basic and acidic residues" evidence="6">
    <location>
        <begin position="278"/>
        <end position="288"/>
    </location>
</feature>
<dbReference type="HOGENOM" id="CLU_045993_0_0_1"/>
<reference evidence="9" key="1">
    <citation type="journal article" date="2014" name="Genome Announc.">
        <title>Draft genome sequence of the formaldehyde-resistant fungus Byssochlamys spectabilis No. 5 (anamorph Paecilomyces variotii No. 5) (NBRC109023).</title>
        <authorList>
            <person name="Oka T."/>
            <person name="Ekino K."/>
            <person name="Fukuda K."/>
            <person name="Nomura Y."/>
        </authorList>
    </citation>
    <scope>NUCLEOTIDE SEQUENCE [LARGE SCALE GENOMIC DNA]</scope>
    <source>
        <strain evidence="9">No. 5 / NBRC 109023</strain>
    </source>
</reference>
<keyword evidence="3" id="KW-0863">Zinc-finger</keyword>
<dbReference type="OrthoDB" id="429950at2759"/>
<feature type="region of interest" description="Disordered" evidence="6">
    <location>
        <begin position="96"/>
        <end position="297"/>
    </location>
</feature>
<evidence type="ECO:0000256" key="1">
    <source>
        <dbReference type="ARBA" id="ARBA00004123"/>
    </source>
</evidence>
<dbReference type="InterPro" id="IPR001510">
    <property type="entry name" value="Znf_PARP"/>
</dbReference>
<dbReference type="InterPro" id="IPR036957">
    <property type="entry name" value="Znf_PARP_sf"/>
</dbReference>
<evidence type="ECO:0000259" key="7">
    <source>
        <dbReference type="PROSITE" id="PS50064"/>
    </source>
</evidence>
<evidence type="ECO:0000313" key="8">
    <source>
        <dbReference type="EMBL" id="GAD96752.1"/>
    </source>
</evidence>
<dbReference type="SMART" id="SM01336">
    <property type="entry name" value="zf-PARP"/>
    <property type="match status" value="1"/>
</dbReference>
<evidence type="ECO:0000256" key="4">
    <source>
        <dbReference type="ARBA" id="ARBA00022833"/>
    </source>
</evidence>
<organism evidence="8 9">
    <name type="scientific">Byssochlamys spectabilis (strain No. 5 / NBRC 109023)</name>
    <name type="common">Paecilomyces variotii</name>
    <dbReference type="NCBI Taxonomy" id="1356009"/>
    <lineage>
        <taxon>Eukaryota</taxon>
        <taxon>Fungi</taxon>
        <taxon>Dikarya</taxon>
        <taxon>Ascomycota</taxon>
        <taxon>Pezizomycotina</taxon>
        <taxon>Eurotiomycetes</taxon>
        <taxon>Eurotiomycetidae</taxon>
        <taxon>Eurotiales</taxon>
        <taxon>Thermoascaceae</taxon>
        <taxon>Paecilomyces</taxon>
    </lineage>
</organism>
<dbReference type="EMBL" id="BAUL01000173">
    <property type="protein sequence ID" value="GAD96752.1"/>
    <property type="molecule type" value="Genomic_DNA"/>
</dbReference>
<dbReference type="Pfam" id="PF00645">
    <property type="entry name" value="zf-PARP"/>
    <property type="match status" value="1"/>
</dbReference>
<dbReference type="GO" id="GO:0003677">
    <property type="term" value="F:DNA binding"/>
    <property type="evidence" value="ECO:0007669"/>
    <property type="project" value="InterPro"/>
</dbReference>
<keyword evidence="2" id="KW-0479">Metal-binding</keyword>
<dbReference type="Gene3D" id="3.30.1740.10">
    <property type="entry name" value="Zinc finger, PARP-type"/>
    <property type="match status" value="1"/>
</dbReference>
<dbReference type="GO" id="GO:0008270">
    <property type="term" value="F:zinc ion binding"/>
    <property type="evidence" value="ECO:0007669"/>
    <property type="project" value="UniProtKB-KW"/>
</dbReference>
<comment type="caution">
    <text evidence="8">The sequence shown here is derived from an EMBL/GenBank/DDBJ whole genome shotgun (WGS) entry which is preliminary data.</text>
</comment>
<feature type="compositionally biased region" description="Low complexity" evidence="6">
    <location>
        <begin position="226"/>
        <end position="239"/>
    </location>
</feature>
<keyword evidence="9" id="KW-1185">Reference proteome</keyword>
<feature type="compositionally biased region" description="Basic and acidic residues" evidence="6">
    <location>
        <begin position="128"/>
        <end position="138"/>
    </location>
</feature>
<dbReference type="InParanoid" id="V5G780"/>
<gene>
    <name evidence="8" type="ORF">PVAR5_5417</name>
</gene>
<sequence length="297" mass="31840">MGTYRLEEASTGRAGCQNKECKDQKIKIAKGEFRLGTWVDNERFQSFFWRHWGCVTPKIVASLKETLDEANGDYSAVDGYDGISSENQAKVREAVEQGHVSDSDWKGDVEMNRPGKTGFRARATKKKASAEEDGSKSDAEEEAPAAKKGRAGAKGKAKKEDTTPATKKAKKEAPAADDDAEPAGANEDVPVKKRGRPAKSGAPAEKKTEKEAKPAAKGGKRKLADADASPDAEPAAAENPEPRPPKRGRKSAGAEEPVAAEEKPKRGRKKAASTQDQEAEKAPSETKPTRGRKKASA</sequence>
<dbReference type="PROSITE" id="PS50064">
    <property type="entry name" value="ZF_PARP_2"/>
    <property type="match status" value="1"/>
</dbReference>
<evidence type="ECO:0000256" key="3">
    <source>
        <dbReference type="ARBA" id="ARBA00022771"/>
    </source>
</evidence>
<evidence type="ECO:0000256" key="5">
    <source>
        <dbReference type="ARBA" id="ARBA00023242"/>
    </source>
</evidence>
<feature type="domain" description="PARP-type" evidence="7">
    <location>
        <begin position="4"/>
        <end position="99"/>
    </location>
</feature>
<comment type="subcellular location">
    <subcellularLocation>
        <location evidence="1">Nucleus</location>
    </subcellularLocation>
</comment>
<protein>
    <recommendedName>
        <fullName evidence="7">PARP-type domain-containing protein</fullName>
    </recommendedName>
</protein>
<dbReference type="Proteomes" id="UP000018001">
    <property type="component" value="Unassembled WGS sequence"/>
</dbReference>
<dbReference type="GO" id="GO:0005634">
    <property type="term" value="C:nucleus"/>
    <property type="evidence" value="ECO:0007669"/>
    <property type="project" value="UniProtKB-SubCell"/>
</dbReference>
<feature type="compositionally biased region" description="Basic residues" evidence="6">
    <location>
        <begin position="147"/>
        <end position="157"/>
    </location>
</feature>
<accession>V5G780</accession>
<dbReference type="SUPFAM" id="SSF57716">
    <property type="entry name" value="Glucocorticoid receptor-like (DNA-binding domain)"/>
    <property type="match status" value="1"/>
</dbReference>
<evidence type="ECO:0000313" key="9">
    <source>
        <dbReference type="Proteomes" id="UP000018001"/>
    </source>
</evidence>
<name>V5G780_BYSSN</name>
<feature type="compositionally biased region" description="Basic and acidic residues" evidence="6">
    <location>
        <begin position="96"/>
        <end position="113"/>
    </location>
</feature>
<feature type="compositionally biased region" description="Basic and acidic residues" evidence="6">
    <location>
        <begin position="204"/>
        <end position="214"/>
    </location>
</feature>
<dbReference type="eggNOG" id="ENOG502S6PY">
    <property type="taxonomic scope" value="Eukaryota"/>
</dbReference>
<dbReference type="AlphaFoldDB" id="V5G780"/>
<keyword evidence="5" id="KW-0539">Nucleus</keyword>